<dbReference type="InterPro" id="IPR001604">
    <property type="entry name" value="Endo_G_ENPP1-like_dom"/>
</dbReference>
<evidence type="ECO:0000313" key="9">
    <source>
        <dbReference type="Proteomes" id="UP000625711"/>
    </source>
</evidence>
<dbReference type="OrthoDB" id="8194122at2759"/>
<keyword evidence="3" id="KW-0378">Hydrolase</keyword>
<feature type="active site" description="Proton acceptor" evidence="4">
    <location>
        <position position="218"/>
    </location>
</feature>
<feature type="binding site" evidence="5">
    <location>
        <position position="248"/>
    </location>
    <ligand>
        <name>Mg(2+)</name>
        <dbReference type="ChEBI" id="CHEBI:18420"/>
        <note>catalytic</note>
    </ligand>
</feature>
<dbReference type="Proteomes" id="UP000625711">
    <property type="component" value="Unassembled WGS sequence"/>
</dbReference>
<organism evidence="8 9">
    <name type="scientific">Rhynchophorus ferrugineus</name>
    <name type="common">Red palm weevil</name>
    <name type="synonym">Curculio ferrugineus</name>
    <dbReference type="NCBI Taxonomy" id="354439"/>
    <lineage>
        <taxon>Eukaryota</taxon>
        <taxon>Metazoa</taxon>
        <taxon>Ecdysozoa</taxon>
        <taxon>Arthropoda</taxon>
        <taxon>Hexapoda</taxon>
        <taxon>Insecta</taxon>
        <taxon>Pterygota</taxon>
        <taxon>Neoptera</taxon>
        <taxon>Endopterygota</taxon>
        <taxon>Coleoptera</taxon>
        <taxon>Polyphaga</taxon>
        <taxon>Cucujiformia</taxon>
        <taxon>Curculionidae</taxon>
        <taxon>Dryophthorinae</taxon>
        <taxon>Rhynchophorus</taxon>
    </lineage>
</organism>
<evidence type="ECO:0000256" key="2">
    <source>
        <dbReference type="ARBA" id="ARBA00022722"/>
    </source>
</evidence>
<dbReference type="PANTHER" id="PTHR13966">
    <property type="entry name" value="ENDONUCLEASE RELATED"/>
    <property type="match status" value="1"/>
</dbReference>
<dbReference type="GO" id="GO:0004521">
    <property type="term" value="F:RNA endonuclease activity"/>
    <property type="evidence" value="ECO:0007669"/>
    <property type="project" value="TreeGrafter"/>
</dbReference>
<feature type="domain" description="DNA/RNA non-specific endonuclease/pyrophosphatase/phosphodiesterase" evidence="7">
    <location>
        <begin position="132"/>
        <end position="367"/>
    </location>
</feature>
<evidence type="ECO:0000256" key="5">
    <source>
        <dbReference type="PIRSR" id="PIRSR640255-2"/>
    </source>
</evidence>
<comment type="similarity">
    <text evidence="1">Belongs to the DNA/RNA non-specific endonuclease family.</text>
</comment>
<dbReference type="EMBL" id="JAACXV010000354">
    <property type="protein sequence ID" value="KAF7279605.1"/>
    <property type="molecule type" value="Genomic_DNA"/>
</dbReference>
<dbReference type="PANTHER" id="PTHR13966:SF17">
    <property type="entry name" value="ENDONUCLEASE-RELATED"/>
    <property type="match status" value="1"/>
</dbReference>
<dbReference type="GO" id="GO:0005743">
    <property type="term" value="C:mitochondrial inner membrane"/>
    <property type="evidence" value="ECO:0007669"/>
    <property type="project" value="TreeGrafter"/>
</dbReference>
<dbReference type="GO" id="GO:0000014">
    <property type="term" value="F:single-stranded DNA endodeoxyribonuclease activity"/>
    <property type="evidence" value="ECO:0007669"/>
    <property type="project" value="TreeGrafter"/>
</dbReference>
<evidence type="ECO:0000256" key="1">
    <source>
        <dbReference type="ARBA" id="ARBA00010052"/>
    </source>
</evidence>
<dbReference type="SUPFAM" id="SSF54060">
    <property type="entry name" value="His-Me finger endonucleases"/>
    <property type="match status" value="1"/>
</dbReference>
<feature type="domain" description="ENPP1-3/EXOG-like endonuclease/phosphodiesterase" evidence="6">
    <location>
        <begin position="178"/>
        <end position="355"/>
    </location>
</feature>
<evidence type="ECO:0000256" key="4">
    <source>
        <dbReference type="PIRSR" id="PIRSR640255-1"/>
    </source>
</evidence>
<dbReference type="InterPro" id="IPR040255">
    <property type="entry name" value="Non-specific_endonuclease"/>
</dbReference>
<evidence type="ECO:0000259" key="7">
    <source>
        <dbReference type="SMART" id="SM00892"/>
    </source>
</evidence>
<dbReference type="AlphaFoldDB" id="A0A834IEZ2"/>
<comment type="caution">
    <text evidence="8">The sequence shown here is derived from an EMBL/GenBank/DDBJ whole genome shotgun (WGS) entry which is preliminary data.</text>
</comment>
<protein>
    <recommendedName>
        <fullName evidence="10">DNA/RNA non-specific endonuclease domain-containing protein</fullName>
    </recommendedName>
</protein>
<evidence type="ECO:0000256" key="3">
    <source>
        <dbReference type="ARBA" id="ARBA00022759"/>
    </source>
</evidence>
<dbReference type="Gene3D" id="3.40.570.10">
    <property type="entry name" value="Extracellular Endonuclease, subunit A"/>
    <property type="match status" value="1"/>
</dbReference>
<keyword evidence="5" id="KW-0479">Metal-binding</keyword>
<dbReference type="InterPro" id="IPR044929">
    <property type="entry name" value="DNA/RNA_non-sp_Endonuclease_sf"/>
</dbReference>
<dbReference type="SMART" id="SM00892">
    <property type="entry name" value="Endonuclease_NS"/>
    <property type="match status" value="1"/>
</dbReference>
<dbReference type="FunFam" id="3.40.570.10:FF:000007">
    <property type="entry name" value="Alkaline nuclease"/>
    <property type="match status" value="1"/>
</dbReference>
<sequence length="388" mass="44354">MSIVFYGFSLSIGCRRLYTNDTHLPVPFYQDGSRYNLAELHNGYLNLFQNQQVLFICPGAKNYLKIANQTCDYFKANATCVASNKLKITGNQFNINDMFCTKSVRADVKETRRRCNSGYIYEIGYNVTARNWIPLIKICHVNTTGNTLYTSHMLGTAMLNVSTKITRISFSLAGFNTNIPVSISYNKAVQRIRFGSQLRSPSLGQKYVNNTSYLARGHLTPHADFSMASSQVSTYYYLNTAPTWQSLNAGNWKSVEYTVRKLAKQHGNLHVITGTFGTLKYPDIMDNPTEIYLTGNEIPVPKYIWKIAYEPVKLKAIVFVMLNDPFIINNNKYSHFCSDVCRDNGFSNTGWRENAKGLVWCCSYDEFEQIVKYRLNLNVRDTLEFKKT</sequence>
<keyword evidence="2" id="KW-0540">Nuclease</keyword>
<proteinExistence type="inferred from homology"/>
<dbReference type="Pfam" id="PF01223">
    <property type="entry name" value="Endonuclease_NS"/>
    <property type="match status" value="1"/>
</dbReference>
<keyword evidence="9" id="KW-1185">Reference proteome</keyword>
<gene>
    <name evidence="8" type="ORF">GWI33_007000</name>
</gene>
<dbReference type="InterPro" id="IPR020821">
    <property type="entry name" value="ENPP1-3/EXOG-like_nuc-like"/>
</dbReference>
<keyword evidence="3" id="KW-0255">Endonuclease</keyword>
<dbReference type="SMART" id="SM00477">
    <property type="entry name" value="NUC"/>
    <property type="match status" value="1"/>
</dbReference>
<dbReference type="GO" id="GO:0003676">
    <property type="term" value="F:nucleic acid binding"/>
    <property type="evidence" value="ECO:0007669"/>
    <property type="project" value="InterPro"/>
</dbReference>
<dbReference type="InterPro" id="IPR044925">
    <property type="entry name" value="His-Me_finger_sf"/>
</dbReference>
<evidence type="ECO:0000259" key="6">
    <source>
        <dbReference type="SMART" id="SM00477"/>
    </source>
</evidence>
<reference evidence="8" key="1">
    <citation type="submission" date="2020-08" db="EMBL/GenBank/DDBJ databases">
        <title>Genome sequencing and assembly of the red palm weevil Rhynchophorus ferrugineus.</title>
        <authorList>
            <person name="Dias G.B."/>
            <person name="Bergman C.M."/>
            <person name="Manee M."/>
        </authorList>
    </citation>
    <scope>NUCLEOTIDE SEQUENCE</scope>
    <source>
        <strain evidence="8">AA-2017</strain>
        <tissue evidence="8">Whole larva</tissue>
    </source>
</reference>
<name>A0A834IEZ2_RHYFE</name>
<evidence type="ECO:0000313" key="8">
    <source>
        <dbReference type="EMBL" id="KAF7279605.1"/>
    </source>
</evidence>
<accession>A0A834IEZ2</accession>
<dbReference type="GO" id="GO:0046872">
    <property type="term" value="F:metal ion binding"/>
    <property type="evidence" value="ECO:0007669"/>
    <property type="project" value="UniProtKB-KW"/>
</dbReference>
<dbReference type="GO" id="GO:0005634">
    <property type="term" value="C:nucleus"/>
    <property type="evidence" value="ECO:0007669"/>
    <property type="project" value="TreeGrafter"/>
</dbReference>
<dbReference type="GO" id="GO:0006309">
    <property type="term" value="P:apoptotic DNA fragmentation"/>
    <property type="evidence" value="ECO:0007669"/>
    <property type="project" value="TreeGrafter"/>
</dbReference>
<evidence type="ECO:0008006" key="10">
    <source>
        <dbReference type="Google" id="ProtNLM"/>
    </source>
</evidence>